<keyword evidence="8" id="KW-1133">Transmembrane helix</keyword>
<dbReference type="InterPro" id="IPR013783">
    <property type="entry name" value="Ig-like_fold"/>
</dbReference>
<feature type="domain" description="Gram-positive cocci surface proteins LPxTG" evidence="9">
    <location>
        <begin position="497"/>
        <end position="532"/>
    </location>
</feature>
<dbReference type="InterPro" id="IPR008966">
    <property type="entry name" value="Adhesion_dom_sf"/>
</dbReference>
<keyword evidence="8" id="KW-0812">Transmembrane</keyword>
<organism evidence="12 14">
    <name type="scientific">Enterococcus malodoratus ATCC 43197</name>
    <dbReference type="NCBI Taxonomy" id="1158601"/>
    <lineage>
        <taxon>Bacteria</taxon>
        <taxon>Bacillati</taxon>
        <taxon>Bacillota</taxon>
        <taxon>Bacilli</taxon>
        <taxon>Lactobacillales</taxon>
        <taxon>Enterococcaceae</taxon>
        <taxon>Enterococcus</taxon>
    </lineage>
</organism>
<feature type="transmembrane region" description="Helical" evidence="8">
    <location>
        <begin position="514"/>
        <end position="530"/>
    </location>
</feature>
<feature type="compositionally biased region" description="Polar residues" evidence="7">
    <location>
        <begin position="484"/>
        <end position="506"/>
    </location>
</feature>
<dbReference type="InterPro" id="IPR041033">
    <property type="entry name" value="SpaA_PFL_dom_1"/>
</dbReference>
<evidence type="ECO:0000313" key="14">
    <source>
        <dbReference type="Proteomes" id="UP000013783"/>
    </source>
</evidence>
<dbReference type="Gene3D" id="2.60.40.1280">
    <property type="match status" value="1"/>
</dbReference>
<evidence type="ECO:0000256" key="5">
    <source>
        <dbReference type="ARBA" id="ARBA00022729"/>
    </source>
</evidence>
<keyword evidence="4" id="KW-0964">Secreted</keyword>
<dbReference type="RefSeq" id="WP_010742852.1">
    <property type="nucleotide sequence ID" value="NZ_KB946253.1"/>
</dbReference>
<evidence type="ECO:0000256" key="3">
    <source>
        <dbReference type="ARBA" id="ARBA00022512"/>
    </source>
</evidence>
<evidence type="ECO:0000259" key="11">
    <source>
        <dbReference type="Pfam" id="PF17961"/>
    </source>
</evidence>
<feature type="region of interest" description="Disordered" evidence="7">
    <location>
        <begin position="336"/>
        <end position="380"/>
    </location>
</feature>
<dbReference type="PANTHER" id="PTHR36108">
    <property type="entry name" value="COLOSSIN-B-RELATED"/>
    <property type="match status" value="1"/>
</dbReference>
<dbReference type="AlphaFoldDB" id="R2QVJ6"/>
<dbReference type="STRING" id="71451.RV07_GL000173"/>
<dbReference type="EMBL" id="AJAK01000030">
    <property type="protein sequence ID" value="EOH72496.1"/>
    <property type="molecule type" value="Genomic_DNA"/>
</dbReference>
<protein>
    <submittedName>
        <fullName evidence="12">LPXTG-domain-containing protein cell wall anchor domain</fullName>
    </submittedName>
</protein>
<dbReference type="PANTHER" id="PTHR36108:SF13">
    <property type="entry name" value="COLOSSIN-B-RELATED"/>
    <property type="match status" value="1"/>
</dbReference>
<comment type="subcellular location">
    <subcellularLocation>
        <location evidence="1">Secreted</location>
        <location evidence="1">Cell wall</location>
        <topology evidence="1">Peptidoglycan-anchor</topology>
    </subcellularLocation>
</comment>
<evidence type="ECO:0000313" key="13">
    <source>
        <dbReference type="EMBL" id="EOT70178.1"/>
    </source>
</evidence>
<dbReference type="Pfam" id="PF00746">
    <property type="entry name" value="Gram_pos_anchor"/>
    <property type="match status" value="1"/>
</dbReference>
<dbReference type="InterPro" id="IPR019931">
    <property type="entry name" value="LPXTG_anchor"/>
</dbReference>
<evidence type="ECO:0000256" key="1">
    <source>
        <dbReference type="ARBA" id="ARBA00004168"/>
    </source>
</evidence>
<dbReference type="InterPro" id="IPR011252">
    <property type="entry name" value="Fibrogen-bd_dom1"/>
</dbReference>
<evidence type="ECO:0000313" key="12">
    <source>
        <dbReference type="EMBL" id="EOH72496.1"/>
    </source>
</evidence>
<comment type="similarity">
    <text evidence="2">Belongs to the serine-aspartate repeat-containing protein (SDr) family.</text>
</comment>
<keyword evidence="6" id="KW-0572">Peptidoglycan-anchor</keyword>
<keyword evidence="8" id="KW-0472">Membrane</keyword>
<evidence type="ECO:0000256" key="6">
    <source>
        <dbReference type="ARBA" id="ARBA00023088"/>
    </source>
</evidence>
<dbReference type="GO" id="GO:0007155">
    <property type="term" value="P:cell adhesion"/>
    <property type="evidence" value="ECO:0007669"/>
    <property type="project" value="InterPro"/>
</dbReference>
<dbReference type="InterPro" id="IPR041171">
    <property type="entry name" value="SDR_Ig"/>
</dbReference>
<keyword evidence="3" id="KW-0134">Cell wall</keyword>
<proteinExistence type="inferred from homology"/>
<evidence type="ECO:0000259" key="9">
    <source>
        <dbReference type="Pfam" id="PF00746"/>
    </source>
</evidence>
<dbReference type="SUPFAM" id="SSF49401">
    <property type="entry name" value="Bacterial adhesins"/>
    <property type="match status" value="1"/>
</dbReference>
<dbReference type="OrthoDB" id="38701at2"/>
<feature type="region of interest" description="Disordered" evidence="7">
    <location>
        <begin position="462"/>
        <end position="506"/>
    </location>
</feature>
<dbReference type="Proteomes" id="UP000014148">
    <property type="component" value="Unassembled WGS sequence"/>
</dbReference>
<dbReference type="NCBIfam" id="TIGR01167">
    <property type="entry name" value="LPXTG_anchor"/>
    <property type="match status" value="1"/>
</dbReference>
<reference evidence="12 14" key="1">
    <citation type="submission" date="2013-02" db="EMBL/GenBank/DDBJ databases">
        <title>The Genome Sequence of Enterococcus malodoratus ATCC_43197.</title>
        <authorList>
            <consortium name="The Broad Institute Genome Sequencing Platform"/>
            <consortium name="The Broad Institute Genome Sequencing Center for Infectious Disease"/>
            <person name="Earl A.M."/>
            <person name="Gilmore M.S."/>
            <person name="Lebreton F."/>
            <person name="Walker B."/>
            <person name="Young S.K."/>
            <person name="Zeng Q."/>
            <person name="Gargeya S."/>
            <person name="Fitzgerald M."/>
            <person name="Haas B."/>
            <person name="Abouelleil A."/>
            <person name="Alvarado L."/>
            <person name="Arachchi H.M."/>
            <person name="Berlin A.M."/>
            <person name="Chapman S.B."/>
            <person name="Dewar J."/>
            <person name="Goldberg J."/>
            <person name="Griggs A."/>
            <person name="Gujja S."/>
            <person name="Hansen M."/>
            <person name="Howarth C."/>
            <person name="Imamovic A."/>
            <person name="Larimer J."/>
            <person name="McCowan C."/>
            <person name="Murphy C."/>
            <person name="Neiman D."/>
            <person name="Pearson M."/>
            <person name="Priest M."/>
            <person name="Roberts A."/>
            <person name="Saif S."/>
            <person name="Shea T."/>
            <person name="Sisk P."/>
            <person name="Sykes S."/>
            <person name="Wortman J."/>
            <person name="Nusbaum C."/>
            <person name="Birren B."/>
        </authorList>
    </citation>
    <scope>NUCLEOTIDE SEQUENCE [LARGE SCALE GENOMIC DNA]</scope>
    <source>
        <strain evidence="12 14">ATCC 43197</strain>
    </source>
</reference>
<evidence type="ECO:0000256" key="4">
    <source>
        <dbReference type="ARBA" id="ARBA00022525"/>
    </source>
</evidence>
<dbReference type="eggNOG" id="COG4932">
    <property type="taxonomic scope" value="Bacteria"/>
</dbReference>
<dbReference type="Proteomes" id="UP000013783">
    <property type="component" value="Unassembled WGS sequence"/>
</dbReference>
<dbReference type="Gene3D" id="2.60.40.10">
    <property type="entry name" value="Immunoglobulins"/>
    <property type="match status" value="1"/>
</dbReference>
<evidence type="ECO:0000256" key="8">
    <source>
        <dbReference type="SAM" id="Phobius"/>
    </source>
</evidence>
<accession>R2QVJ6</accession>
<gene>
    <name evidence="13" type="ORF">I585_01657</name>
    <name evidence="12" type="ORF">UAI_04081</name>
</gene>
<feature type="domain" description="SpaA-like prealbumin fold" evidence="10">
    <location>
        <begin position="377"/>
        <end position="464"/>
    </location>
</feature>
<dbReference type="EMBL" id="ASWA01000002">
    <property type="protein sequence ID" value="EOT70178.1"/>
    <property type="molecule type" value="Genomic_DNA"/>
</dbReference>
<evidence type="ECO:0000313" key="15">
    <source>
        <dbReference type="Proteomes" id="UP000014148"/>
    </source>
</evidence>
<sequence>MRKSILSVLMLILLLGSYAVTMGTICPIVSTAANDISDKISLIDLKLVKDTGGEVSEENKIHVDDIVQMNYTVKINQEKNDEIRPGDTFTVSLPDDHYFSSHENPPSLQLKDGTTNEIFGLGSLSKNYFTVTLNKQAVSQTMLNNLKLTVKLKAIKAGNKINLGGNDFLNSSTLEIVDLRTPIDDLIQVVTKVEGVEALKDFKNFEYVLVDKSESINPIAYGITERKLSQKNDPVNVVFYKNKTAQGEYLDRIDGNTGAMGWSSLLKDNHSYLIREITNPSYSTVITGGAGEGDQYEYQIENTQTARFLILNRPTVKEQFSNEFVAVPALAIPQMRKEPQEKPAAKQKAKENAMKYQAAPSSSSSTSEEETKDEKGITLTKIDSSTGDKLQGAKFELKNAEGEELYLRKELITDENGKLHINPLPAGNYSLVEVGAPEGYQLDSDPLEFTFDKEDQFLALTKENTKEGKAAPVKKVFPKETETSQKASGEQTNESPSNSTKKQYPQTGMAENKFLSLLGGGLLAVVWIFLKKK</sequence>
<dbReference type="Pfam" id="PF17802">
    <property type="entry name" value="SpaA"/>
    <property type="match status" value="1"/>
</dbReference>
<comment type="caution">
    <text evidence="12">The sequence shown here is derived from an EMBL/GenBank/DDBJ whole genome shotgun (WGS) entry which is preliminary data.</text>
</comment>
<name>R2QVJ6_9ENTE</name>
<feature type="domain" description="SDR-like Ig" evidence="11">
    <location>
        <begin position="65"/>
        <end position="142"/>
    </location>
</feature>
<keyword evidence="5" id="KW-0732">Signal</keyword>
<evidence type="ECO:0000256" key="7">
    <source>
        <dbReference type="SAM" id="MobiDB-lite"/>
    </source>
</evidence>
<evidence type="ECO:0000259" key="10">
    <source>
        <dbReference type="Pfam" id="PF17802"/>
    </source>
</evidence>
<evidence type="ECO:0000256" key="2">
    <source>
        <dbReference type="ARBA" id="ARBA00007257"/>
    </source>
</evidence>
<keyword evidence="15" id="KW-1185">Reference proteome</keyword>
<reference evidence="13 15" key="2">
    <citation type="submission" date="2013-03" db="EMBL/GenBank/DDBJ databases">
        <title>The Genome Sequence of Enterococcus malodoratus ATCC_43197 (PacBio/Illumina hybrid assembly).</title>
        <authorList>
            <consortium name="The Broad Institute Genomics Platform"/>
            <consortium name="The Broad Institute Genome Sequencing Center for Infectious Disease"/>
            <person name="Earl A."/>
            <person name="Russ C."/>
            <person name="Gilmore M."/>
            <person name="Surin D."/>
            <person name="Walker B."/>
            <person name="Young S."/>
            <person name="Zeng Q."/>
            <person name="Gargeya S."/>
            <person name="Fitzgerald M."/>
            <person name="Haas B."/>
            <person name="Abouelleil A."/>
            <person name="Allen A.W."/>
            <person name="Alvarado L."/>
            <person name="Arachchi H.M."/>
            <person name="Berlin A.M."/>
            <person name="Chapman S.B."/>
            <person name="Gainer-Dewar J."/>
            <person name="Goldberg J."/>
            <person name="Griggs A."/>
            <person name="Gujja S."/>
            <person name="Hansen M."/>
            <person name="Howarth C."/>
            <person name="Imamovic A."/>
            <person name="Ireland A."/>
            <person name="Larimer J."/>
            <person name="McCowan C."/>
            <person name="Murphy C."/>
            <person name="Pearson M."/>
            <person name="Poon T.W."/>
            <person name="Priest M."/>
            <person name="Roberts A."/>
            <person name="Saif S."/>
            <person name="Shea T."/>
            <person name="Sisk P."/>
            <person name="Sykes S."/>
            <person name="Wortman J."/>
            <person name="Nusbaum C."/>
            <person name="Birren B."/>
        </authorList>
    </citation>
    <scope>NUCLEOTIDE SEQUENCE [LARGE SCALE GENOMIC DNA]</scope>
    <source>
        <strain evidence="13 15">ATCC 43197</strain>
    </source>
</reference>
<dbReference type="Pfam" id="PF17961">
    <property type="entry name" value="Big_8"/>
    <property type="match status" value="1"/>
</dbReference>
<dbReference type="SUPFAM" id="SSF49478">
    <property type="entry name" value="Cna protein B-type domain"/>
    <property type="match status" value="1"/>
</dbReference>
<feature type="compositionally biased region" description="Basic and acidic residues" evidence="7">
    <location>
        <begin position="336"/>
        <end position="353"/>
    </location>
</feature>
<dbReference type="PATRIC" id="fig|1158601.3.peg.4051"/>